<evidence type="ECO:0000259" key="3">
    <source>
        <dbReference type="Pfam" id="PF01471"/>
    </source>
</evidence>
<gene>
    <name evidence="4" type="ORF">FHR36_003327</name>
</gene>
<dbReference type="Proteomes" id="UP001206483">
    <property type="component" value="Unassembled WGS sequence"/>
</dbReference>
<dbReference type="InterPro" id="IPR011010">
    <property type="entry name" value="DNA_brk_join_enz"/>
</dbReference>
<sequence>MVALDSVTVDVLRAHRARQAAERLALGSDRPDTVHVFTTEDGKPLHPDYVSRHFVRMVKRANTLRVGDQGQAVADVQRALGFTESGVFDDELRRAVFDFQRERGLTVNGIVDPHTWYLPAPNEPLRPYPHPDCLPPIRLHDLRHGAATLALAAGGDMKVISAMLALDHPGHGGHLHVGPAGGGTRERRGVGSAGAAAQARASR</sequence>
<feature type="domain" description="Peptidoglycan binding-like" evidence="3">
    <location>
        <begin position="79"/>
        <end position="117"/>
    </location>
</feature>
<evidence type="ECO:0000256" key="1">
    <source>
        <dbReference type="ARBA" id="ARBA00023172"/>
    </source>
</evidence>
<dbReference type="InterPro" id="IPR036365">
    <property type="entry name" value="PGBD-like_sf"/>
</dbReference>
<feature type="region of interest" description="Disordered" evidence="2">
    <location>
        <begin position="177"/>
        <end position="203"/>
    </location>
</feature>
<accession>A0ABT1IYH0</accession>
<dbReference type="Pfam" id="PF01471">
    <property type="entry name" value="PG_binding_1"/>
    <property type="match status" value="1"/>
</dbReference>
<dbReference type="InterPro" id="IPR013762">
    <property type="entry name" value="Integrase-like_cat_sf"/>
</dbReference>
<evidence type="ECO:0000256" key="2">
    <source>
        <dbReference type="SAM" id="MobiDB-lite"/>
    </source>
</evidence>
<evidence type="ECO:0000313" key="4">
    <source>
        <dbReference type="EMBL" id="MCP2310194.1"/>
    </source>
</evidence>
<dbReference type="EMBL" id="JAMZDX010000003">
    <property type="protein sequence ID" value="MCP2310194.1"/>
    <property type="molecule type" value="Genomic_DNA"/>
</dbReference>
<dbReference type="RefSeq" id="WP_407660835.1">
    <property type="nucleotide sequence ID" value="NZ_BAAAUB010000022.1"/>
</dbReference>
<name>A0ABT1IYH0_9ACTN</name>
<protein>
    <recommendedName>
        <fullName evidence="3">Peptidoglycan binding-like domain-containing protein</fullName>
    </recommendedName>
</protein>
<dbReference type="Gene3D" id="1.10.101.10">
    <property type="entry name" value="PGBD-like superfamily/PGBD"/>
    <property type="match status" value="1"/>
</dbReference>
<keyword evidence="5" id="KW-1185">Reference proteome</keyword>
<proteinExistence type="predicted"/>
<evidence type="ECO:0000313" key="5">
    <source>
        <dbReference type="Proteomes" id="UP001206483"/>
    </source>
</evidence>
<dbReference type="InterPro" id="IPR036366">
    <property type="entry name" value="PGBDSf"/>
</dbReference>
<comment type="caution">
    <text evidence="4">The sequence shown here is derived from an EMBL/GenBank/DDBJ whole genome shotgun (WGS) entry which is preliminary data.</text>
</comment>
<dbReference type="InterPro" id="IPR002477">
    <property type="entry name" value="Peptidoglycan-bd-like"/>
</dbReference>
<dbReference type="Gene3D" id="1.10.443.10">
    <property type="entry name" value="Intergrase catalytic core"/>
    <property type="match status" value="1"/>
</dbReference>
<dbReference type="SUPFAM" id="SSF47090">
    <property type="entry name" value="PGBD-like"/>
    <property type="match status" value="1"/>
</dbReference>
<organism evidence="4 5">
    <name type="scientific">Kitasatospora paracochleata</name>
    <dbReference type="NCBI Taxonomy" id="58354"/>
    <lineage>
        <taxon>Bacteria</taxon>
        <taxon>Bacillati</taxon>
        <taxon>Actinomycetota</taxon>
        <taxon>Actinomycetes</taxon>
        <taxon>Kitasatosporales</taxon>
        <taxon>Streptomycetaceae</taxon>
        <taxon>Kitasatospora</taxon>
    </lineage>
</organism>
<feature type="compositionally biased region" description="Low complexity" evidence="2">
    <location>
        <begin position="193"/>
        <end position="203"/>
    </location>
</feature>
<keyword evidence="1" id="KW-0233">DNA recombination</keyword>
<reference evidence="4 5" key="1">
    <citation type="submission" date="2022-06" db="EMBL/GenBank/DDBJ databases">
        <title>Sequencing the genomes of 1000 actinobacteria strains.</title>
        <authorList>
            <person name="Klenk H.-P."/>
        </authorList>
    </citation>
    <scope>NUCLEOTIDE SEQUENCE [LARGE SCALE GENOMIC DNA]</scope>
    <source>
        <strain evidence="4 5">DSM 41656</strain>
    </source>
</reference>
<dbReference type="SUPFAM" id="SSF56349">
    <property type="entry name" value="DNA breaking-rejoining enzymes"/>
    <property type="match status" value="1"/>
</dbReference>